<organism evidence="2 3">
    <name type="scientific">Eragrostis curvula</name>
    <name type="common">weeping love grass</name>
    <dbReference type="NCBI Taxonomy" id="38414"/>
    <lineage>
        <taxon>Eukaryota</taxon>
        <taxon>Viridiplantae</taxon>
        <taxon>Streptophyta</taxon>
        <taxon>Embryophyta</taxon>
        <taxon>Tracheophyta</taxon>
        <taxon>Spermatophyta</taxon>
        <taxon>Magnoliopsida</taxon>
        <taxon>Liliopsida</taxon>
        <taxon>Poales</taxon>
        <taxon>Poaceae</taxon>
        <taxon>PACMAD clade</taxon>
        <taxon>Chloridoideae</taxon>
        <taxon>Eragrostideae</taxon>
        <taxon>Eragrostidinae</taxon>
        <taxon>Eragrostis</taxon>
    </lineage>
</organism>
<keyword evidence="3" id="KW-1185">Reference proteome</keyword>
<feature type="region of interest" description="Disordered" evidence="1">
    <location>
        <begin position="63"/>
        <end position="86"/>
    </location>
</feature>
<comment type="caution">
    <text evidence="2">The sequence shown here is derived from an EMBL/GenBank/DDBJ whole genome shotgun (WGS) entry which is preliminary data.</text>
</comment>
<evidence type="ECO:0000313" key="2">
    <source>
        <dbReference type="EMBL" id="TVU43681.1"/>
    </source>
</evidence>
<proteinExistence type="predicted"/>
<feature type="region of interest" description="Disordered" evidence="1">
    <location>
        <begin position="1"/>
        <end position="40"/>
    </location>
</feature>
<dbReference type="PANTHER" id="PTHR44067:SF2">
    <property type="entry name" value="OS08G0113400 PROTEIN"/>
    <property type="match status" value="1"/>
</dbReference>
<protein>
    <submittedName>
        <fullName evidence="2">Uncharacterized protein</fullName>
    </submittedName>
</protein>
<dbReference type="InterPro" id="IPR053223">
    <property type="entry name" value="Prob_Methyltransferase"/>
</dbReference>
<feature type="compositionally biased region" description="Low complexity" evidence="1">
    <location>
        <begin position="7"/>
        <end position="32"/>
    </location>
</feature>
<evidence type="ECO:0000313" key="3">
    <source>
        <dbReference type="Proteomes" id="UP000324897"/>
    </source>
</evidence>
<accession>A0A5J9W6S0</accession>
<gene>
    <name evidence="2" type="ORF">EJB05_10168</name>
</gene>
<feature type="non-terminal residue" evidence="2">
    <location>
        <position position="1"/>
    </location>
</feature>
<dbReference type="Proteomes" id="UP000324897">
    <property type="component" value="Unassembled WGS sequence"/>
</dbReference>
<reference evidence="2 3" key="1">
    <citation type="journal article" date="2019" name="Sci. Rep.">
        <title>A high-quality genome of Eragrostis curvula grass provides insights into Poaceae evolution and supports new strategies to enhance forage quality.</title>
        <authorList>
            <person name="Carballo J."/>
            <person name="Santos B.A.C.M."/>
            <person name="Zappacosta D."/>
            <person name="Garbus I."/>
            <person name="Selva J.P."/>
            <person name="Gallo C.A."/>
            <person name="Diaz A."/>
            <person name="Albertini E."/>
            <person name="Caccamo M."/>
            <person name="Echenique V."/>
        </authorList>
    </citation>
    <scope>NUCLEOTIDE SEQUENCE [LARGE SCALE GENOMIC DNA]</scope>
    <source>
        <strain evidence="3">cv. Victoria</strain>
        <tissue evidence="2">Leaf</tissue>
    </source>
</reference>
<dbReference type="AlphaFoldDB" id="A0A5J9W6S0"/>
<name>A0A5J9W6S0_9POAL</name>
<dbReference type="Gramene" id="TVU43681">
    <property type="protein sequence ID" value="TVU43681"/>
    <property type="gene ID" value="EJB05_10168"/>
</dbReference>
<evidence type="ECO:0000256" key="1">
    <source>
        <dbReference type="SAM" id="MobiDB-lite"/>
    </source>
</evidence>
<dbReference type="PANTHER" id="PTHR44067">
    <property type="entry name" value="S-ADENOSYL-L-METHIONINE-DEPENDENT METHYLTRANSFERASE SUPERFAMILY PROTEIN-RELATED"/>
    <property type="match status" value="1"/>
</dbReference>
<sequence>MLRGASSRRTTTSTRDANQMSVSGSDIGSDDSGPPHASIQTRWNYTSCGECPSDEQALEHRLMPRSPKGPTARCASASTSPPATVPAGIAERGVTVVTAAADAGAPFGSFIAARGLVPVRAAGGRLPFFDGTLDIAHQLGSGGRVRPDDDDGVALEFAMCRRVLAYWVLRPSGLRPSGLFWLDHFVCPMLGRVGFKKLRWNTGRKPGRWTGNDNWYVSALLEKPMT</sequence>
<dbReference type="EMBL" id="RWGY01000005">
    <property type="protein sequence ID" value="TVU43681.1"/>
    <property type="molecule type" value="Genomic_DNA"/>
</dbReference>
<dbReference type="OrthoDB" id="1683934at2759"/>